<dbReference type="Proteomes" id="UP001152797">
    <property type="component" value="Unassembled WGS sequence"/>
</dbReference>
<evidence type="ECO:0000313" key="4">
    <source>
        <dbReference type="Proteomes" id="UP001152797"/>
    </source>
</evidence>
<gene>
    <name evidence="1" type="ORF">C1SCF055_LOCUS20086</name>
</gene>
<comment type="caution">
    <text evidence="1">The sequence shown here is derived from an EMBL/GenBank/DDBJ whole genome shotgun (WGS) entry which is preliminary data.</text>
</comment>
<evidence type="ECO:0000313" key="3">
    <source>
        <dbReference type="EMBL" id="CAL4780635.1"/>
    </source>
</evidence>
<evidence type="ECO:0000313" key="1">
    <source>
        <dbReference type="EMBL" id="CAI3993323.1"/>
    </source>
</evidence>
<dbReference type="EMBL" id="CAMXCT010001815">
    <property type="protein sequence ID" value="CAI3993323.1"/>
    <property type="molecule type" value="Genomic_DNA"/>
</dbReference>
<evidence type="ECO:0000313" key="2">
    <source>
        <dbReference type="EMBL" id="CAL1146698.1"/>
    </source>
</evidence>
<protein>
    <submittedName>
        <fullName evidence="3">SH3 domain-containing protein</fullName>
    </submittedName>
</protein>
<dbReference type="OrthoDB" id="443367at2759"/>
<sequence>MAFQEAQGSGEVTDVEKKMRRLLVQAYGSLSKEQCRSVAEEKLKCRLSFFHQTKYRKVDRVLEHWNWYLYCLTFCSQSFSDQRRWANTLEEPVQGVFVVRMPLDSVDLYFFAKLLRLQILLLQFCEKALRFGDNGVTLHLVTYGGMWAPLLSTKLWLQEKADLSGSIVQIDSSLKGSLAPFAGKTACVLGYDVDKDYHIAATTRLFPLKSVQISEIIARSEDRNITFWRHHSRHDEPPLRGIPDKAVEFQILLHLLRLEVGQRLEDLHEVMAGRCPRPELQEDLAPWEDFVSGRAVQNSDSRDSLWASSLPLQEVVAMLFEGKGVWTKCLVPVGPQPDKVDFLTCRVQDFICLKQVVEVVDEHDDKFSEVTFLAHTASDKQAKLLSSDAVCSWLVLHNFLPDQSHQRFRQLVKLHKGDTAIVTERRRGKWNGWAKGSVIASSQSIQSDDFGEGDFKLALLRPQIWIARIEAQRYPKKVESGM</sequence>
<keyword evidence="4" id="KW-1185">Reference proteome</keyword>
<name>A0A9P1CM46_9DINO</name>
<dbReference type="EMBL" id="CAMXCT030001815">
    <property type="protein sequence ID" value="CAL4780635.1"/>
    <property type="molecule type" value="Genomic_DNA"/>
</dbReference>
<proteinExistence type="predicted"/>
<accession>A0A9P1CM46</accession>
<dbReference type="EMBL" id="CAMXCT020001815">
    <property type="protein sequence ID" value="CAL1146698.1"/>
    <property type="molecule type" value="Genomic_DNA"/>
</dbReference>
<dbReference type="AlphaFoldDB" id="A0A9P1CM46"/>
<reference evidence="2" key="2">
    <citation type="submission" date="2024-04" db="EMBL/GenBank/DDBJ databases">
        <authorList>
            <person name="Chen Y."/>
            <person name="Shah S."/>
            <person name="Dougan E. K."/>
            <person name="Thang M."/>
            <person name="Chan C."/>
        </authorList>
    </citation>
    <scope>NUCLEOTIDE SEQUENCE [LARGE SCALE GENOMIC DNA]</scope>
</reference>
<organism evidence="1">
    <name type="scientific">Cladocopium goreaui</name>
    <dbReference type="NCBI Taxonomy" id="2562237"/>
    <lineage>
        <taxon>Eukaryota</taxon>
        <taxon>Sar</taxon>
        <taxon>Alveolata</taxon>
        <taxon>Dinophyceae</taxon>
        <taxon>Suessiales</taxon>
        <taxon>Symbiodiniaceae</taxon>
        <taxon>Cladocopium</taxon>
    </lineage>
</organism>
<reference evidence="1" key="1">
    <citation type="submission" date="2022-10" db="EMBL/GenBank/DDBJ databases">
        <authorList>
            <person name="Chen Y."/>
            <person name="Dougan E. K."/>
            <person name="Chan C."/>
            <person name="Rhodes N."/>
            <person name="Thang M."/>
        </authorList>
    </citation>
    <scope>NUCLEOTIDE SEQUENCE</scope>
</reference>